<reference evidence="6" key="2">
    <citation type="submission" date="2024-04" db="EMBL/GenBank/DDBJ databases">
        <authorList>
            <person name="Chen Y."/>
            <person name="Shah S."/>
            <person name="Dougan E. K."/>
            <person name="Thang M."/>
            <person name="Chan C."/>
        </authorList>
    </citation>
    <scope>NUCLEOTIDE SEQUENCE [LARGE SCALE GENOMIC DNA]</scope>
</reference>
<dbReference type="EMBL" id="CAMXCT030004831">
    <property type="protein sequence ID" value="CAL4797802.1"/>
    <property type="molecule type" value="Genomic_DNA"/>
</dbReference>
<dbReference type="OrthoDB" id="5946976at2759"/>
<dbReference type="GO" id="GO:0003723">
    <property type="term" value="F:RNA binding"/>
    <property type="evidence" value="ECO:0007669"/>
    <property type="project" value="UniProtKB-UniRule"/>
</dbReference>
<dbReference type="EMBL" id="CAMXCT010004831">
    <property type="protein sequence ID" value="CAI4010490.1"/>
    <property type="molecule type" value="Genomic_DNA"/>
</dbReference>
<keyword evidence="8" id="KW-1185">Reference proteome</keyword>
<dbReference type="PRINTS" id="PR00961">
    <property type="entry name" value="HUDSXLRNA"/>
</dbReference>
<comment type="caution">
    <text evidence="5">The sequence shown here is derived from an EMBL/GenBank/DDBJ whole genome shotgun (WGS) entry which is preliminary data.</text>
</comment>
<dbReference type="Gene3D" id="3.30.70.330">
    <property type="match status" value="2"/>
</dbReference>
<keyword evidence="1" id="KW-0677">Repeat</keyword>
<evidence type="ECO:0000313" key="8">
    <source>
        <dbReference type="Proteomes" id="UP001152797"/>
    </source>
</evidence>
<dbReference type="CDD" id="cd00590">
    <property type="entry name" value="RRM_SF"/>
    <property type="match status" value="1"/>
</dbReference>
<accession>A0A9P1DHY6</accession>
<dbReference type="InterPro" id="IPR035979">
    <property type="entry name" value="RBD_domain_sf"/>
</dbReference>
<dbReference type="EMBL" id="CAMXCT020004831">
    <property type="protein sequence ID" value="CAL1163865.1"/>
    <property type="molecule type" value="Genomic_DNA"/>
</dbReference>
<dbReference type="InterPro" id="IPR000504">
    <property type="entry name" value="RRM_dom"/>
</dbReference>
<dbReference type="AlphaFoldDB" id="A0A9P1DHY6"/>
<dbReference type="Pfam" id="PF00076">
    <property type="entry name" value="RRM_1"/>
    <property type="match status" value="2"/>
</dbReference>
<dbReference type="PANTHER" id="PTHR24012">
    <property type="entry name" value="RNA BINDING PROTEIN"/>
    <property type="match status" value="1"/>
</dbReference>
<evidence type="ECO:0000313" key="6">
    <source>
        <dbReference type="EMBL" id="CAL1163865.1"/>
    </source>
</evidence>
<dbReference type="InterPro" id="IPR002343">
    <property type="entry name" value="Hud_Sxl_RNA"/>
</dbReference>
<evidence type="ECO:0000313" key="5">
    <source>
        <dbReference type="EMBL" id="CAI4010490.1"/>
    </source>
</evidence>
<feature type="domain" description="RRM" evidence="4">
    <location>
        <begin position="190"/>
        <end position="270"/>
    </location>
</feature>
<name>A0A9P1DHY6_9DINO</name>
<dbReference type="Proteomes" id="UP001152797">
    <property type="component" value="Unassembled WGS sequence"/>
</dbReference>
<evidence type="ECO:0000256" key="3">
    <source>
        <dbReference type="PROSITE-ProRule" id="PRU00176"/>
    </source>
</evidence>
<organism evidence="5">
    <name type="scientific">Cladocopium goreaui</name>
    <dbReference type="NCBI Taxonomy" id="2562237"/>
    <lineage>
        <taxon>Eukaryota</taxon>
        <taxon>Sar</taxon>
        <taxon>Alveolata</taxon>
        <taxon>Dinophyceae</taxon>
        <taxon>Suessiales</taxon>
        <taxon>Symbiodiniaceae</taxon>
        <taxon>Cladocopium</taxon>
    </lineage>
</organism>
<dbReference type="SUPFAM" id="SSF54928">
    <property type="entry name" value="RNA-binding domain, RBD"/>
    <property type="match status" value="2"/>
</dbReference>
<feature type="domain" description="RRM" evidence="4">
    <location>
        <begin position="7"/>
        <end position="88"/>
    </location>
</feature>
<protein>
    <submittedName>
        <fullName evidence="7">N-acetylgalactosaminyltransferase 6</fullName>
    </submittedName>
</protein>
<dbReference type="PROSITE" id="PS50102">
    <property type="entry name" value="RRM"/>
    <property type="match status" value="2"/>
</dbReference>
<evidence type="ECO:0000256" key="1">
    <source>
        <dbReference type="ARBA" id="ARBA00022737"/>
    </source>
</evidence>
<dbReference type="InterPro" id="IPR012677">
    <property type="entry name" value="Nucleotide-bd_a/b_plait_sf"/>
</dbReference>
<keyword evidence="2 3" id="KW-0694">RNA-binding</keyword>
<reference evidence="5" key="1">
    <citation type="submission" date="2022-10" db="EMBL/GenBank/DDBJ databases">
        <authorList>
            <person name="Chen Y."/>
            <person name="Dougan E. K."/>
            <person name="Chan C."/>
            <person name="Rhodes N."/>
            <person name="Thang M."/>
        </authorList>
    </citation>
    <scope>NUCLEOTIDE SEQUENCE</scope>
</reference>
<gene>
    <name evidence="5" type="ORF">C1SCF055_LOCUS35760</name>
</gene>
<evidence type="ECO:0000259" key="4">
    <source>
        <dbReference type="PROSITE" id="PS50102"/>
    </source>
</evidence>
<evidence type="ECO:0000313" key="7">
    <source>
        <dbReference type="EMBL" id="CAL4797802.1"/>
    </source>
</evidence>
<sequence length="274" mass="28362">MEAPPNTNIYVADLPPGIDASTVQTIFSEYGTIVSGQIKVMAGNAPGRKSAAMIRFSTIEEAKWIKDNLDGNIPQGLTEAVIVKYADTPEIKAAKAMGMAGGGKGWQPMNGGGKGYGKSKSPAARSMPYMAPAMMGAMAGCMGGPGKGKMNVGGMKGGGKGQWGGIKGLFTGLLEAKALPGAADSDNDRNALYVSGLPSDTQDVDLYRIFAPFGAIAPKGVKAMQNPDGSCQGWGFVNYLDAVSVTSASDMLNGTQQADGRELIVKPKDAKKMV</sequence>
<proteinExistence type="predicted"/>
<dbReference type="SMART" id="SM00360">
    <property type="entry name" value="RRM"/>
    <property type="match status" value="2"/>
</dbReference>
<evidence type="ECO:0000256" key="2">
    <source>
        <dbReference type="ARBA" id="ARBA00022884"/>
    </source>
</evidence>
<dbReference type="GO" id="GO:1990904">
    <property type="term" value="C:ribonucleoprotein complex"/>
    <property type="evidence" value="ECO:0007669"/>
    <property type="project" value="InterPro"/>
</dbReference>